<evidence type="ECO:0000313" key="2">
    <source>
        <dbReference type="EMBL" id="NYF50017.1"/>
    </source>
</evidence>
<sequence>MAQNMNQPNQGNQGNNPSQGSNQGNTATKKPGQETNVKSGDSSSTPKK</sequence>
<name>A0A7Y9NIT8_9BACT</name>
<feature type="compositionally biased region" description="Low complexity" evidence="1">
    <location>
        <begin position="1"/>
        <end position="25"/>
    </location>
</feature>
<proteinExistence type="predicted"/>
<accession>A0A7Y9NIT8</accession>
<dbReference type="EMBL" id="JACCCV010000001">
    <property type="protein sequence ID" value="NYF50017.1"/>
    <property type="molecule type" value="Genomic_DNA"/>
</dbReference>
<evidence type="ECO:0000256" key="1">
    <source>
        <dbReference type="SAM" id="MobiDB-lite"/>
    </source>
</evidence>
<comment type="caution">
    <text evidence="2">The sequence shown here is derived from an EMBL/GenBank/DDBJ whole genome shotgun (WGS) entry which is preliminary data.</text>
</comment>
<organism evidence="2 3">
    <name type="scientific">Tunturiibacter lichenicola</name>
    <dbReference type="NCBI Taxonomy" id="2051959"/>
    <lineage>
        <taxon>Bacteria</taxon>
        <taxon>Pseudomonadati</taxon>
        <taxon>Acidobacteriota</taxon>
        <taxon>Terriglobia</taxon>
        <taxon>Terriglobales</taxon>
        <taxon>Acidobacteriaceae</taxon>
        <taxon>Tunturiibacter</taxon>
    </lineage>
</organism>
<protein>
    <submittedName>
        <fullName evidence="2">Uncharacterized protein</fullName>
    </submittedName>
</protein>
<evidence type="ECO:0000313" key="3">
    <source>
        <dbReference type="Proteomes" id="UP000534186"/>
    </source>
</evidence>
<dbReference type="Proteomes" id="UP000534186">
    <property type="component" value="Unassembled WGS sequence"/>
</dbReference>
<reference evidence="2 3" key="1">
    <citation type="submission" date="2020-07" db="EMBL/GenBank/DDBJ databases">
        <title>Genomic Encyclopedia of Type Strains, Phase IV (KMG-V): Genome sequencing to study the core and pangenomes of soil and plant-associated prokaryotes.</title>
        <authorList>
            <person name="Whitman W."/>
        </authorList>
    </citation>
    <scope>NUCLEOTIDE SEQUENCE [LARGE SCALE GENOMIC DNA]</scope>
    <source>
        <strain evidence="2 3">M8UP30</strain>
    </source>
</reference>
<dbReference type="AlphaFoldDB" id="A0A7Y9NIT8"/>
<gene>
    <name evidence="2" type="ORF">HDF12_000382</name>
</gene>
<feature type="compositionally biased region" description="Polar residues" evidence="1">
    <location>
        <begin position="33"/>
        <end position="48"/>
    </location>
</feature>
<feature type="region of interest" description="Disordered" evidence="1">
    <location>
        <begin position="1"/>
        <end position="48"/>
    </location>
</feature>